<evidence type="ECO:0000256" key="1">
    <source>
        <dbReference type="SAM" id="MobiDB-lite"/>
    </source>
</evidence>
<name>A0ABU6RC51_9FABA</name>
<evidence type="ECO:0000313" key="2">
    <source>
        <dbReference type="EMBL" id="MED6121614.1"/>
    </source>
</evidence>
<reference evidence="2 3" key="1">
    <citation type="journal article" date="2023" name="Plants (Basel)">
        <title>Bridging the Gap: Combining Genomics and Transcriptomics Approaches to Understand Stylosanthes scabra, an Orphan Legume from the Brazilian Caatinga.</title>
        <authorList>
            <person name="Ferreira-Neto J.R.C."/>
            <person name="da Silva M.D."/>
            <person name="Binneck E."/>
            <person name="de Melo N.F."/>
            <person name="da Silva R.H."/>
            <person name="de Melo A.L.T.M."/>
            <person name="Pandolfi V."/>
            <person name="Bustamante F.O."/>
            <person name="Brasileiro-Vidal A.C."/>
            <person name="Benko-Iseppon A.M."/>
        </authorList>
    </citation>
    <scope>NUCLEOTIDE SEQUENCE [LARGE SCALE GENOMIC DNA]</scope>
    <source>
        <tissue evidence="2">Leaves</tissue>
    </source>
</reference>
<gene>
    <name evidence="2" type="ORF">PIB30_031831</name>
</gene>
<feature type="region of interest" description="Disordered" evidence="1">
    <location>
        <begin position="66"/>
        <end position="114"/>
    </location>
</feature>
<comment type="caution">
    <text evidence="2">The sequence shown here is derived from an EMBL/GenBank/DDBJ whole genome shotgun (WGS) entry which is preliminary data.</text>
</comment>
<dbReference type="InterPro" id="IPR035979">
    <property type="entry name" value="RBD_domain_sf"/>
</dbReference>
<dbReference type="EMBL" id="JASCZI010030346">
    <property type="protein sequence ID" value="MED6121614.1"/>
    <property type="molecule type" value="Genomic_DNA"/>
</dbReference>
<proteinExistence type="predicted"/>
<accession>A0ABU6RC51</accession>
<dbReference type="Proteomes" id="UP001341840">
    <property type="component" value="Unassembled WGS sequence"/>
</dbReference>
<sequence length="114" mass="12823">MKANGPFAFVCYDVRGGVVKAIGRINGVRWEGKEMRVKESKYNRLVENGGYKAGGRVREAVEGPWSKESQNLRTTMRKISTRGWKGNGQHGRKKKSGSNVTHETKRAAKSEYYS</sequence>
<protein>
    <recommendedName>
        <fullName evidence="4">RRM domain-containing protein</fullName>
    </recommendedName>
</protein>
<evidence type="ECO:0008006" key="4">
    <source>
        <dbReference type="Google" id="ProtNLM"/>
    </source>
</evidence>
<evidence type="ECO:0000313" key="3">
    <source>
        <dbReference type="Proteomes" id="UP001341840"/>
    </source>
</evidence>
<organism evidence="2 3">
    <name type="scientific">Stylosanthes scabra</name>
    <dbReference type="NCBI Taxonomy" id="79078"/>
    <lineage>
        <taxon>Eukaryota</taxon>
        <taxon>Viridiplantae</taxon>
        <taxon>Streptophyta</taxon>
        <taxon>Embryophyta</taxon>
        <taxon>Tracheophyta</taxon>
        <taxon>Spermatophyta</taxon>
        <taxon>Magnoliopsida</taxon>
        <taxon>eudicotyledons</taxon>
        <taxon>Gunneridae</taxon>
        <taxon>Pentapetalae</taxon>
        <taxon>rosids</taxon>
        <taxon>fabids</taxon>
        <taxon>Fabales</taxon>
        <taxon>Fabaceae</taxon>
        <taxon>Papilionoideae</taxon>
        <taxon>50 kb inversion clade</taxon>
        <taxon>dalbergioids sensu lato</taxon>
        <taxon>Dalbergieae</taxon>
        <taxon>Pterocarpus clade</taxon>
        <taxon>Stylosanthes</taxon>
    </lineage>
</organism>
<dbReference type="SUPFAM" id="SSF54928">
    <property type="entry name" value="RNA-binding domain, RBD"/>
    <property type="match status" value="1"/>
</dbReference>
<keyword evidence="3" id="KW-1185">Reference proteome</keyword>
<feature type="compositionally biased region" description="Basic and acidic residues" evidence="1">
    <location>
        <begin position="102"/>
        <end position="114"/>
    </location>
</feature>